<protein>
    <submittedName>
        <fullName evidence="1">Uncharacterized protein</fullName>
    </submittedName>
</protein>
<name>A0A6J5UVX6_PRUAR</name>
<dbReference type="EMBL" id="CAEKDK010000005">
    <property type="protein sequence ID" value="CAB4279544.1"/>
    <property type="molecule type" value="Genomic_DNA"/>
</dbReference>
<proteinExistence type="predicted"/>
<sequence length="63" mass="6959">MRQQQKAISVVEKIFTSATEIQMSMAPVENEGLQQKHGGRCLPRKGLAGHSRWGLAVEFACCD</sequence>
<gene>
    <name evidence="1" type="ORF">CURHAP_LOCUS31849</name>
</gene>
<organism evidence="1 2">
    <name type="scientific">Prunus armeniaca</name>
    <name type="common">Apricot</name>
    <name type="synonym">Armeniaca vulgaris</name>
    <dbReference type="NCBI Taxonomy" id="36596"/>
    <lineage>
        <taxon>Eukaryota</taxon>
        <taxon>Viridiplantae</taxon>
        <taxon>Streptophyta</taxon>
        <taxon>Embryophyta</taxon>
        <taxon>Tracheophyta</taxon>
        <taxon>Spermatophyta</taxon>
        <taxon>Magnoliopsida</taxon>
        <taxon>eudicotyledons</taxon>
        <taxon>Gunneridae</taxon>
        <taxon>Pentapetalae</taxon>
        <taxon>rosids</taxon>
        <taxon>fabids</taxon>
        <taxon>Rosales</taxon>
        <taxon>Rosaceae</taxon>
        <taxon>Amygdaloideae</taxon>
        <taxon>Amygdaleae</taxon>
        <taxon>Prunus</taxon>
    </lineage>
</organism>
<dbReference type="AlphaFoldDB" id="A0A6J5UVX6"/>
<evidence type="ECO:0000313" key="1">
    <source>
        <dbReference type="EMBL" id="CAB4279544.1"/>
    </source>
</evidence>
<reference evidence="1 2" key="1">
    <citation type="submission" date="2020-05" db="EMBL/GenBank/DDBJ databases">
        <authorList>
            <person name="Campoy J."/>
            <person name="Schneeberger K."/>
            <person name="Spophaly S."/>
        </authorList>
    </citation>
    <scope>NUCLEOTIDE SEQUENCE [LARGE SCALE GENOMIC DNA]</scope>
    <source>
        <strain evidence="1">PruArmRojPasFocal</strain>
    </source>
</reference>
<dbReference type="Proteomes" id="UP000507222">
    <property type="component" value="Unassembled WGS sequence"/>
</dbReference>
<evidence type="ECO:0000313" key="2">
    <source>
        <dbReference type="Proteomes" id="UP000507222"/>
    </source>
</evidence>
<accession>A0A6J5UVX6</accession>